<keyword evidence="1" id="KW-1185">Reference proteome</keyword>
<organism evidence="1 2">
    <name type="scientific">Ascaris lumbricoides</name>
    <name type="common">Giant roundworm</name>
    <dbReference type="NCBI Taxonomy" id="6252"/>
    <lineage>
        <taxon>Eukaryota</taxon>
        <taxon>Metazoa</taxon>
        <taxon>Ecdysozoa</taxon>
        <taxon>Nematoda</taxon>
        <taxon>Chromadorea</taxon>
        <taxon>Rhabditida</taxon>
        <taxon>Spirurina</taxon>
        <taxon>Ascaridomorpha</taxon>
        <taxon>Ascaridoidea</taxon>
        <taxon>Ascarididae</taxon>
        <taxon>Ascaris</taxon>
    </lineage>
</organism>
<evidence type="ECO:0000313" key="1">
    <source>
        <dbReference type="Proteomes" id="UP000036681"/>
    </source>
</evidence>
<protein>
    <submittedName>
        <fullName evidence="2">DYW_deaminase domain-containing protein</fullName>
    </submittedName>
</protein>
<sequence>MKVWIRALNCCEEEVEALCDELVSLSNLNSVNFNNVVYLHRD</sequence>
<accession>A0A0M3HRJ4</accession>
<proteinExistence type="predicted"/>
<dbReference type="WBParaSite" id="ALUE_0000493701-mRNA-1">
    <property type="protein sequence ID" value="ALUE_0000493701-mRNA-1"/>
    <property type="gene ID" value="ALUE_0000493701"/>
</dbReference>
<name>A0A0M3HRJ4_ASCLU</name>
<dbReference type="Proteomes" id="UP000036681">
    <property type="component" value="Unplaced"/>
</dbReference>
<reference evidence="2" key="1">
    <citation type="submission" date="2017-02" db="UniProtKB">
        <authorList>
            <consortium name="WormBaseParasite"/>
        </authorList>
    </citation>
    <scope>IDENTIFICATION</scope>
</reference>
<dbReference type="AlphaFoldDB" id="A0A0M3HRJ4"/>
<evidence type="ECO:0000313" key="2">
    <source>
        <dbReference type="WBParaSite" id="ALUE_0000493701-mRNA-1"/>
    </source>
</evidence>